<accession>V5WF19</accession>
<keyword evidence="2" id="KW-1185">Reference proteome</keyword>
<reference evidence="1 2" key="1">
    <citation type="journal article" date="2015" name="Stand. Genomic Sci.">
        <title>Complete genome sequence and description of Salinispira pacifica gen. nov., sp. nov., a novel spirochaete isolated form a hypersaline microbial mat.</title>
        <authorList>
            <person name="Ben Hania W."/>
            <person name="Joseph M."/>
            <person name="Schumann P."/>
            <person name="Bunk B."/>
            <person name="Fiebig A."/>
            <person name="Sproer C."/>
            <person name="Klenk H.P."/>
            <person name="Fardeau M.L."/>
            <person name="Spring S."/>
        </authorList>
    </citation>
    <scope>NUCLEOTIDE SEQUENCE [LARGE SCALE GENOMIC DNA]</scope>
    <source>
        <strain evidence="1 2">L21-RPul-D2</strain>
    </source>
</reference>
<evidence type="ECO:0000313" key="2">
    <source>
        <dbReference type="Proteomes" id="UP000018680"/>
    </source>
</evidence>
<proteinExistence type="predicted"/>
<dbReference type="EMBL" id="CP006939">
    <property type="protein sequence ID" value="AHC14134.1"/>
    <property type="molecule type" value="Genomic_DNA"/>
</dbReference>
<dbReference type="Proteomes" id="UP000018680">
    <property type="component" value="Chromosome"/>
</dbReference>
<dbReference type="AlphaFoldDB" id="V5WF19"/>
<gene>
    <name evidence="1" type="ORF">L21SP2_0709</name>
</gene>
<protein>
    <submittedName>
        <fullName evidence="1">Uncharacterized protein</fullName>
    </submittedName>
</protein>
<dbReference type="KEGG" id="slr:L21SP2_0709"/>
<name>V5WF19_9SPIO</name>
<evidence type="ECO:0000313" key="1">
    <source>
        <dbReference type="EMBL" id="AHC14134.1"/>
    </source>
</evidence>
<sequence length="53" mass="6216">MCNVYIPKTPNISRSDARSAMKESLKESREFHKSIREGNWKSDYEIKIITKAK</sequence>
<dbReference type="HOGENOM" id="CLU_3066048_0_0_12"/>
<organism evidence="1 2">
    <name type="scientific">Salinispira pacifica</name>
    <dbReference type="NCBI Taxonomy" id="1307761"/>
    <lineage>
        <taxon>Bacteria</taxon>
        <taxon>Pseudomonadati</taxon>
        <taxon>Spirochaetota</taxon>
        <taxon>Spirochaetia</taxon>
        <taxon>Spirochaetales</taxon>
        <taxon>Spirochaetaceae</taxon>
        <taxon>Salinispira</taxon>
    </lineage>
</organism>